<dbReference type="Pfam" id="PF04480">
    <property type="entry name" value="DUF559"/>
    <property type="match status" value="1"/>
</dbReference>
<dbReference type="InterPro" id="IPR007569">
    <property type="entry name" value="DUF559"/>
</dbReference>
<dbReference type="SUPFAM" id="SSF52980">
    <property type="entry name" value="Restriction endonuclease-like"/>
    <property type="match status" value="1"/>
</dbReference>
<dbReference type="InterPro" id="IPR047216">
    <property type="entry name" value="Endonuclease_DUF559_bact"/>
</dbReference>
<dbReference type="AlphaFoldDB" id="A0A7G2JYG7"/>
<dbReference type="PANTHER" id="PTHR38590">
    <property type="entry name" value="BLL0828 PROTEIN"/>
    <property type="match status" value="1"/>
</dbReference>
<name>A0A7G2JYG7_HAEIF</name>
<proteinExistence type="predicted"/>
<evidence type="ECO:0000259" key="1">
    <source>
        <dbReference type="Pfam" id="PF04480"/>
    </source>
</evidence>
<dbReference type="PANTHER" id="PTHR38590:SF1">
    <property type="entry name" value="BLL0828 PROTEIN"/>
    <property type="match status" value="1"/>
</dbReference>
<feature type="domain" description="DUF559" evidence="1">
    <location>
        <begin position="1"/>
        <end position="55"/>
    </location>
</feature>
<reference evidence="2" key="1">
    <citation type="journal article" date="2010" name="Genomics">
        <title>Tracing phylogenomic events leading to diversity of Haemophilus influenzae and the emergence of Brazilian Purpuric Fever (BPF)-associated clones.</title>
        <authorList>
            <person name="Papazisi L."/>
            <person name="Ratnayake S."/>
            <person name="Remortel B.G."/>
            <person name="Bock G.R."/>
            <person name="Liang W."/>
            <person name="Saeed A.I."/>
            <person name="Liu J."/>
            <person name="Fleischmann R.D."/>
            <person name="Kilian M."/>
            <person name="Peterson S.N."/>
        </authorList>
    </citation>
    <scope>NUCLEOTIDE SEQUENCE [LARGE SCALE GENOMIC DNA]</scope>
    <source>
        <strain evidence="2">HK1212</strain>
    </source>
</reference>
<sequence>KLVIELDGIQHVEQEQYDLERTKFLTAQGYKVIRFWNDEVLKNIDNVLEAIYVEIEHLSPLSLRQLSP</sequence>
<evidence type="ECO:0000313" key="2">
    <source>
        <dbReference type="EMBL" id="EFA28410.1"/>
    </source>
</evidence>
<feature type="non-terminal residue" evidence="2">
    <location>
        <position position="1"/>
    </location>
</feature>
<dbReference type="EMBL" id="ABFC01000760">
    <property type="protein sequence ID" value="EFA28410.1"/>
    <property type="molecule type" value="Genomic_DNA"/>
</dbReference>
<accession>A0A7G2JYG7</accession>
<gene>
    <name evidence="2" type="ORF">HAINFHK1212_1654</name>
</gene>
<comment type="caution">
    <text evidence="2">The sequence shown here is derived from an EMBL/GenBank/DDBJ whole genome shotgun (WGS) entry which is preliminary data.</text>
</comment>
<dbReference type="InterPro" id="IPR011335">
    <property type="entry name" value="Restrct_endonuc-II-like"/>
</dbReference>
<protein>
    <recommendedName>
        <fullName evidence="1">DUF559 domain-containing protein</fullName>
    </recommendedName>
</protein>
<dbReference type="Gene3D" id="3.40.960.10">
    <property type="entry name" value="VSR Endonuclease"/>
    <property type="match status" value="1"/>
</dbReference>
<organism evidence="2">
    <name type="scientific">Haemophilus influenzae HK1212</name>
    <dbReference type="NCBI Taxonomy" id="456482"/>
    <lineage>
        <taxon>Bacteria</taxon>
        <taxon>Pseudomonadati</taxon>
        <taxon>Pseudomonadota</taxon>
        <taxon>Gammaproteobacteria</taxon>
        <taxon>Pasteurellales</taxon>
        <taxon>Pasteurellaceae</taxon>
        <taxon>Haemophilus</taxon>
    </lineage>
</organism>